<evidence type="ECO:0000313" key="3">
    <source>
        <dbReference type="EMBL" id="SEQ09898.1"/>
    </source>
</evidence>
<gene>
    <name evidence="3" type="ORF">SAMN05216522_101188</name>
</gene>
<keyword evidence="1" id="KW-0929">Antimicrobial</keyword>
<protein>
    <submittedName>
        <fullName evidence="3">Toxin homologue of phage lysozyme</fullName>
    </submittedName>
</protein>
<keyword evidence="4" id="KW-1185">Reference proteome</keyword>
<evidence type="ECO:0000256" key="2">
    <source>
        <dbReference type="ARBA" id="ARBA00022638"/>
    </source>
</evidence>
<dbReference type="OrthoDB" id="932638at2"/>
<organism evidence="3 4">
    <name type="scientific">Rosenbergiella nectarea</name>
    <dbReference type="NCBI Taxonomy" id="988801"/>
    <lineage>
        <taxon>Bacteria</taxon>
        <taxon>Pseudomonadati</taxon>
        <taxon>Pseudomonadota</taxon>
        <taxon>Gammaproteobacteria</taxon>
        <taxon>Enterobacterales</taxon>
        <taxon>Erwiniaceae</taxon>
        <taxon>Rosenbergiella</taxon>
    </lineage>
</organism>
<reference evidence="4" key="1">
    <citation type="submission" date="2016-10" db="EMBL/GenBank/DDBJ databases">
        <authorList>
            <person name="Varghese N."/>
            <person name="Submissions S."/>
        </authorList>
    </citation>
    <scope>NUCLEOTIDE SEQUENCE [LARGE SCALE GENOMIC DNA]</scope>
    <source>
        <strain evidence="4">8N4</strain>
    </source>
</reference>
<dbReference type="InterPro" id="IPR023347">
    <property type="entry name" value="Lysozyme_dom_sf"/>
</dbReference>
<proteinExistence type="predicted"/>
<dbReference type="Proteomes" id="UP000242515">
    <property type="component" value="Unassembled WGS sequence"/>
</dbReference>
<name>A0A1H9DAY0_9GAMM</name>
<dbReference type="AlphaFoldDB" id="A0A1H9DAY0"/>
<evidence type="ECO:0000256" key="1">
    <source>
        <dbReference type="ARBA" id="ARBA00022529"/>
    </source>
</evidence>
<dbReference type="GO" id="GO:0003796">
    <property type="term" value="F:lysozyme activity"/>
    <property type="evidence" value="ECO:0007669"/>
    <property type="project" value="InterPro"/>
</dbReference>
<dbReference type="GO" id="GO:0031640">
    <property type="term" value="P:killing of cells of another organism"/>
    <property type="evidence" value="ECO:0007669"/>
    <property type="project" value="UniProtKB-KW"/>
</dbReference>
<dbReference type="RefSeq" id="WP_092671393.1">
    <property type="nucleotide sequence ID" value="NZ_FOGC01000001.1"/>
</dbReference>
<dbReference type="EMBL" id="FOGC01000001">
    <property type="protein sequence ID" value="SEQ09898.1"/>
    <property type="molecule type" value="Genomic_DNA"/>
</dbReference>
<sequence length="215" mass="24695">MLGPEKGMLTFKAEGNNLKSSRDYSRIIHWPGSSLSCKKNNSGVTIGRGFDLGDRTKVEALIILKKAGIEKEKAEFIAEGAKLKGCLANNFVANQRNAINEITERQQLNLLIINYNESRKDVERICKSIFTIQKYHSKPNTSPAEAWGNIPDKIKEVLVDLRFRGDYSKRTRKYIQKLAYDGDIKGFGKVISDRKVWVEVPYDRFKRRIDFYENE</sequence>
<dbReference type="STRING" id="988801.SAMN05216522_101188"/>
<evidence type="ECO:0000313" key="4">
    <source>
        <dbReference type="Proteomes" id="UP000242515"/>
    </source>
</evidence>
<dbReference type="GO" id="GO:0042742">
    <property type="term" value="P:defense response to bacterium"/>
    <property type="evidence" value="ECO:0007669"/>
    <property type="project" value="UniProtKB-KW"/>
</dbReference>
<keyword evidence="2" id="KW-0081">Bacteriolytic enzyme</keyword>
<accession>A0A1H9DAY0</accession>
<dbReference type="Gene3D" id="1.10.530.40">
    <property type="match status" value="1"/>
</dbReference>